<dbReference type="EMBL" id="NKXS01000600">
    <property type="protein sequence ID" value="PIN23247.1"/>
    <property type="molecule type" value="Genomic_DNA"/>
</dbReference>
<protein>
    <submittedName>
        <fullName evidence="4">Ubiquitin-protein ligase</fullName>
    </submittedName>
</protein>
<dbReference type="SUPFAM" id="SSF54495">
    <property type="entry name" value="UBC-like"/>
    <property type="match status" value="1"/>
</dbReference>
<keyword evidence="1" id="KW-0808">Transferase</keyword>
<evidence type="ECO:0000259" key="3">
    <source>
        <dbReference type="PROSITE" id="PS50127"/>
    </source>
</evidence>
<feature type="domain" description="UBC core" evidence="3">
    <location>
        <begin position="29"/>
        <end position="186"/>
    </location>
</feature>
<dbReference type="InterPro" id="IPR016135">
    <property type="entry name" value="UBQ-conjugating_enzyme/RWD"/>
</dbReference>
<evidence type="ECO:0000313" key="4">
    <source>
        <dbReference type="EMBL" id="PIN23247.1"/>
    </source>
</evidence>
<proteinExistence type="predicted"/>
<comment type="caution">
    <text evidence="4">The sequence shown here is derived from an EMBL/GenBank/DDBJ whole genome shotgun (WGS) entry which is preliminary data.</text>
</comment>
<sequence>MDSGNGKNDASRILFKHFDVKCFNNGKSPAYAKIMKEWKILEKNLPEDIYVQVYETRIDLLRAVIIGASGTPYHDGLFFFDILLPSNYPEQPPSVYYHSHGYYLNPNLYQNGKVCLSLINTWGGSKSERWTKESSILQVLVSIQGLVLNERPYFNEPGTKFLSRFLKLASHEYNENVFILSCLSMLRIMRKPPKNFEGFVAEHFRSRAASILTAIQNYQKGNMLIGQFQINGSSAGVKVSDQFRTKLNRIYPEFKKTFRSVISDADMTKIEKRENEEASPCSSKTEKTVEENKDGIWNKIVNSVKNIMK</sequence>
<dbReference type="CDD" id="cd23837">
    <property type="entry name" value="UBCc_UBE2O"/>
    <property type="match status" value="1"/>
</dbReference>
<dbReference type="Proteomes" id="UP000231279">
    <property type="component" value="Unassembled WGS sequence"/>
</dbReference>
<accession>A0A2G9I0F7</accession>
<dbReference type="GO" id="GO:0016874">
    <property type="term" value="F:ligase activity"/>
    <property type="evidence" value="ECO:0007669"/>
    <property type="project" value="UniProtKB-KW"/>
</dbReference>
<dbReference type="STRING" id="429701.A0A2G9I0F7"/>
<organism evidence="4 5">
    <name type="scientific">Handroanthus impetiginosus</name>
    <dbReference type="NCBI Taxonomy" id="429701"/>
    <lineage>
        <taxon>Eukaryota</taxon>
        <taxon>Viridiplantae</taxon>
        <taxon>Streptophyta</taxon>
        <taxon>Embryophyta</taxon>
        <taxon>Tracheophyta</taxon>
        <taxon>Spermatophyta</taxon>
        <taxon>Magnoliopsida</taxon>
        <taxon>eudicotyledons</taxon>
        <taxon>Gunneridae</taxon>
        <taxon>Pentapetalae</taxon>
        <taxon>asterids</taxon>
        <taxon>lamiids</taxon>
        <taxon>Lamiales</taxon>
        <taxon>Bignoniaceae</taxon>
        <taxon>Crescentiina</taxon>
        <taxon>Tabebuia alliance</taxon>
        <taxon>Handroanthus</taxon>
    </lineage>
</organism>
<dbReference type="Gene3D" id="3.10.110.10">
    <property type="entry name" value="Ubiquitin Conjugating Enzyme"/>
    <property type="match status" value="1"/>
</dbReference>
<keyword evidence="4" id="KW-0436">Ligase</keyword>
<dbReference type="Pfam" id="PF00179">
    <property type="entry name" value="UQ_con"/>
    <property type="match status" value="1"/>
</dbReference>
<gene>
    <name evidence="4" type="ORF">CDL12_04013</name>
</gene>
<dbReference type="GO" id="GO:0061631">
    <property type="term" value="F:ubiquitin conjugating enzyme activity"/>
    <property type="evidence" value="ECO:0007669"/>
    <property type="project" value="TreeGrafter"/>
</dbReference>
<dbReference type="OrthoDB" id="47801at2759"/>
<dbReference type="PROSITE" id="PS50127">
    <property type="entry name" value="UBC_2"/>
    <property type="match status" value="1"/>
</dbReference>
<evidence type="ECO:0000256" key="2">
    <source>
        <dbReference type="ARBA" id="ARBA00022786"/>
    </source>
</evidence>
<keyword evidence="5" id="KW-1185">Reference proteome</keyword>
<evidence type="ECO:0000256" key="1">
    <source>
        <dbReference type="ARBA" id="ARBA00022679"/>
    </source>
</evidence>
<dbReference type="PANTHER" id="PTHR46116:SF19">
    <property type="entry name" value="UBIQUITIN-CONJUGATING ENZYME FAMILY PROTEIN"/>
    <property type="match status" value="1"/>
</dbReference>
<dbReference type="InterPro" id="IPR000608">
    <property type="entry name" value="UBC"/>
</dbReference>
<reference evidence="5" key="1">
    <citation type="journal article" date="2018" name="Gigascience">
        <title>Genome assembly of the Pink Ipe (Handroanthus impetiginosus, Bignoniaceae), a highly valued, ecologically keystone Neotropical timber forest tree.</title>
        <authorList>
            <person name="Silva-Junior O.B."/>
            <person name="Grattapaglia D."/>
            <person name="Novaes E."/>
            <person name="Collevatti R.G."/>
        </authorList>
    </citation>
    <scope>NUCLEOTIDE SEQUENCE [LARGE SCALE GENOMIC DNA]</scope>
    <source>
        <strain evidence="5">cv. UFG-1</strain>
    </source>
</reference>
<name>A0A2G9I0F7_9LAMI</name>
<dbReference type="PANTHER" id="PTHR46116">
    <property type="entry name" value="(E3-INDEPENDENT) E2 UBIQUITIN-CONJUGATING ENZYME"/>
    <property type="match status" value="1"/>
</dbReference>
<dbReference type="AlphaFoldDB" id="A0A2G9I0F7"/>
<keyword evidence="2" id="KW-0833">Ubl conjugation pathway</keyword>
<dbReference type="SMART" id="SM00212">
    <property type="entry name" value="UBCc"/>
    <property type="match status" value="1"/>
</dbReference>
<evidence type="ECO:0000313" key="5">
    <source>
        <dbReference type="Proteomes" id="UP000231279"/>
    </source>
</evidence>